<name>A0A0V1BBZ1_TRISP</name>
<dbReference type="Proteomes" id="UP000054776">
    <property type="component" value="Unassembled WGS sequence"/>
</dbReference>
<gene>
    <name evidence="2" type="ORF">T01_16239</name>
</gene>
<protein>
    <submittedName>
        <fullName evidence="2">Uncharacterized protein</fullName>
    </submittedName>
</protein>
<evidence type="ECO:0000313" key="2">
    <source>
        <dbReference type="EMBL" id="KRY34397.1"/>
    </source>
</evidence>
<proteinExistence type="predicted"/>
<dbReference type="AlphaFoldDB" id="A0A0V1BBZ1"/>
<reference evidence="2 3" key="1">
    <citation type="submission" date="2015-01" db="EMBL/GenBank/DDBJ databases">
        <title>Evolution of Trichinella species and genotypes.</title>
        <authorList>
            <person name="Korhonen P.K."/>
            <person name="Edoardo P."/>
            <person name="Giuseppe L.R."/>
            <person name="Gasser R.B."/>
        </authorList>
    </citation>
    <scope>NUCLEOTIDE SEQUENCE [LARGE SCALE GENOMIC DNA]</scope>
    <source>
        <strain evidence="2">ISS3</strain>
    </source>
</reference>
<sequence length="48" mass="4891">MLSPLRTPVVSTPLARKAREELALPLEEPLKGCNGAKGSKGGFGGAGK</sequence>
<evidence type="ECO:0000256" key="1">
    <source>
        <dbReference type="SAM" id="MobiDB-lite"/>
    </source>
</evidence>
<feature type="compositionally biased region" description="Gly residues" evidence="1">
    <location>
        <begin position="38"/>
        <end position="48"/>
    </location>
</feature>
<comment type="caution">
    <text evidence="2">The sequence shown here is derived from an EMBL/GenBank/DDBJ whole genome shotgun (WGS) entry which is preliminary data.</text>
</comment>
<dbReference type="InParanoid" id="A0A0V1BBZ1"/>
<keyword evidence="3" id="KW-1185">Reference proteome</keyword>
<dbReference type="EMBL" id="JYDH01000068">
    <property type="protein sequence ID" value="KRY34397.1"/>
    <property type="molecule type" value="Genomic_DNA"/>
</dbReference>
<organism evidence="2 3">
    <name type="scientific">Trichinella spiralis</name>
    <name type="common">Trichina worm</name>
    <dbReference type="NCBI Taxonomy" id="6334"/>
    <lineage>
        <taxon>Eukaryota</taxon>
        <taxon>Metazoa</taxon>
        <taxon>Ecdysozoa</taxon>
        <taxon>Nematoda</taxon>
        <taxon>Enoplea</taxon>
        <taxon>Dorylaimia</taxon>
        <taxon>Trichinellida</taxon>
        <taxon>Trichinellidae</taxon>
        <taxon>Trichinella</taxon>
    </lineage>
</organism>
<accession>A0A0V1BBZ1</accession>
<feature type="region of interest" description="Disordered" evidence="1">
    <location>
        <begin position="29"/>
        <end position="48"/>
    </location>
</feature>
<evidence type="ECO:0000313" key="3">
    <source>
        <dbReference type="Proteomes" id="UP000054776"/>
    </source>
</evidence>